<dbReference type="RefSeq" id="WP_133283174.1">
    <property type="nucleotide sequence ID" value="NZ_SMSI01000001.1"/>
</dbReference>
<evidence type="ECO:0000313" key="3">
    <source>
        <dbReference type="Proteomes" id="UP000295131"/>
    </source>
</evidence>
<accession>A0A4R5PN22</accession>
<dbReference type="EMBL" id="SMSI01000001">
    <property type="protein sequence ID" value="TDH38339.1"/>
    <property type="molecule type" value="Genomic_DNA"/>
</dbReference>
<sequence>MFRLFYVSTAAPDFTPGDIKPLVETASAKNRELGITGALKFNGINFAQVLEGEKDAVLRLMSTIRYDKRHTGVIVVAEAEADDRMFGHWDMSFVDGLDFQDFVNAMSSREKTHDQDA</sequence>
<dbReference type="Gene3D" id="3.30.70.100">
    <property type="match status" value="1"/>
</dbReference>
<evidence type="ECO:0000259" key="1">
    <source>
        <dbReference type="PROSITE" id="PS50925"/>
    </source>
</evidence>
<gene>
    <name evidence="2" type="ORF">E2A64_04285</name>
</gene>
<evidence type="ECO:0000313" key="2">
    <source>
        <dbReference type="EMBL" id="TDH38339.1"/>
    </source>
</evidence>
<dbReference type="GO" id="GO:0009882">
    <property type="term" value="F:blue light photoreceptor activity"/>
    <property type="evidence" value="ECO:0007669"/>
    <property type="project" value="InterPro"/>
</dbReference>
<dbReference type="InterPro" id="IPR036046">
    <property type="entry name" value="Acylphosphatase-like_dom_sf"/>
</dbReference>
<proteinExistence type="predicted"/>
<dbReference type="InterPro" id="IPR007024">
    <property type="entry name" value="BLUF_domain"/>
</dbReference>
<comment type="caution">
    <text evidence="2">The sequence shown here is derived from an EMBL/GenBank/DDBJ whole genome shotgun (WGS) entry which is preliminary data.</text>
</comment>
<dbReference type="Proteomes" id="UP000295131">
    <property type="component" value="Unassembled WGS sequence"/>
</dbReference>
<dbReference type="PROSITE" id="PS50925">
    <property type="entry name" value="BLUF"/>
    <property type="match status" value="1"/>
</dbReference>
<dbReference type="SMART" id="SM01034">
    <property type="entry name" value="BLUF"/>
    <property type="match status" value="1"/>
</dbReference>
<reference evidence="2 3" key="1">
    <citation type="journal article" date="2013" name="Int. J. Syst. Evol. Microbiol.">
        <title>Hoeflea suaedae sp. nov., an endophytic bacterium isolated from the root of the halophyte Suaeda maritima.</title>
        <authorList>
            <person name="Chung E.J."/>
            <person name="Park J.A."/>
            <person name="Pramanik P."/>
            <person name="Bibi F."/>
            <person name="Jeon C.O."/>
            <person name="Chung Y.R."/>
        </authorList>
    </citation>
    <scope>NUCLEOTIDE SEQUENCE [LARGE SCALE GENOMIC DNA]</scope>
    <source>
        <strain evidence="2 3">YC6898</strain>
    </source>
</reference>
<dbReference type="OrthoDB" id="196105at2"/>
<dbReference type="AlphaFoldDB" id="A0A4R5PN22"/>
<dbReference type="GO" id="GO:0071949">
    <property type="term" value="F:FAD binding"/>
    <property type="evidence" value="ECO:0007669"/>
    <property type="project" value="InterPro"/>
</dbReference>
<organism evidence="2 3">
    <name type="scientific">Pseudohoeflea suaedae</name>
    <dbReference type="NCBI Taxonomy" id="877384"/>
    <lineage>
        <taxon>Bacteria</taxon>
        <taxon>Pseudomonadati</taxon>
        <taxon>Pseudomonadota</taxon>
        <taxon>Alphaproteobacteria</taxon>
        <taxon>Hyphomicrobiales</taxon>
        <taxon>Rhizobiaceae</taxon>
        <taxon>Pseudohoeflea</taxon>
    </lineage>
</organism>
<name>A0A4R5PN22_9HYPH</name>
<feature type="domain" description="BLUF" evidence="1">
    <location>
        <begin position="1"/>
        <end position="92"/>
    </location>
</feature>
<protein>
    <submittedName>
        <fullName evidence="2">BLUF domain-containing protein</fullName>
    </submittedName>
</protein>
<keyword evidence="3" id="KW-1185">Reference proteome</keyword>
<dbReference type="Pfam" id="PF04940">
    <property type="entry name" value="BLUF"/>
    <property type="match status" value="1"/>
</dbReference>
<dbReference type="SUPFAM" id="SSF54975">
    <property type="entry name" value="Acylphosphatase/BLUF domain-like"/>
    <property type="match status" value="1"/>
</dbReference>